<proteinExistence type="predicted"/>
<keyword evidence="2" id="KW-1185">Reference proteome</keyword>
<reference evidence="1" key="1">
    <citation type="submission" date="2021-02" db="EMBL/GenBank/DDBJ databases">
        <authorList>
            <person name="Dougan E. K."/>
            <person name="Rhodes N."/>
            <person name="Thang M."/>
            <person name="Chan C."/>
        </authorList>
    </citation>
    <scope>NUCLEOTIDE SEQUENCE</scope>
</reference>
<gene>
    <name evidence="1" type="ORF">SNEC2469_LOCUS29678</name>
</gene>
<sequence length="190" mass="19645">MASTFASGDLADYNSPGGLGRWTFATSNSHIPGTGTETMLQYTTQANGVRAPNCFITPNALSPLDMPGIGTSTGVLITPESTEGKADDNSLAMHPGYHPDEQYLKVKFTAAHAVNVAGYVKELGAHCGGIDVWMFSGSTLITDASALNDDTPFTFPATTVAAGSTLTISVGSNGIFNCDHSSLSLTMTSG</sequence>
<name>A0A813B6N0_9DINO</name>
<dbReference type="EMBL" id="CAJNJA010067344">
    <property type="protein sequence ID" value="CAE7892243.1"/>
    <property type="molecule type" value="Genomic_DNA"/>
</dbReference>
<protein>
    <submittedName>
        <fullName evidence="1">Uncharacterized protein</fullName>
    </submittedName>
</protein>
<evidence type="ECO:0000313" key="1">
    <source>
        <dbReference type="EMBL" id="CAE7892243.1"/>
    </source>
</evidence>
<accession>A0A813B6N0</accession>
<comment type="caution">
    <text evidence="1">The sequence shown here is derived from an EMBL/GenBank/DDBJ whole genome shotgun (WGS) entry which is preliminary data.</text>
</comment>
<dbReference type="AlphaFoldDB" id="A0A813B6N0"/>
<evidence type="ECO:0000313" key="2">
    <source>
        <dbReference type="Proteomes" id="UP000601435"/>
    </source>
</evidence>
<organism evidence="1 2">
    <name type="scientific">Symbiodinium necroappetens</name>
    <dbReference type="NCBI Taxonomy" id="1628268"/>
    <lineage>
        <taxon>Eukaryota</taxon>
        <taxon>Sar</taxon>
        <taxon>Alveolata</taxon>
        <taxon>Dinophyceae</taxon>
        <taxon>Suessiales</taxon>
        <taxon>Symbiodiniaceae</taxon>
        <taxon>Symbiodinium</taxon>
    </lineage>
</organism>
<dbReference type="OrthoDB" id="10369275at2759"/>
<dbReference type="Proteomes" id="UP000601435">
    <property type="component" value="Unassembled WGS sequence"/>
</dbReference>